<dbReference type="Proteomes" id="UP000028931">
    <property type="component" value="Chromosome"/>
</dbReference>
<dbReference type="NCBIfam" id="NF041374">
    <property type="entry name" value="GDCCVxC"/>
    <property type="match status" value="1"/>
</dbReference>
<name>A0A077FGL0_9PSED</name>
<gene>
    <name evidence="1" type="ORF">PSAKL28_44690</name>
</gene>
<reference evidence="1 2" key="1">
    <citation type="submission" date="2014-07" db="EMBL/GenBank/DDBJ databases">
        <authorList>
            <person name="Lee K."/>
            <person name="Lim J.Y."/>
            <person name="Hwang I."/>
        </authorList>
    </citation>
    <scope>NUCLEOTIDE SEQUENCE [LARGE SCALE GENOMIC DNA]</scope>
    <source>
        <strain evidence="1 2">KL28</strain>
    </source>
</reference>
<evidence type="ECO:0000313" key="1">
    <source>
        <dbReference type="EMBL" id="AIL63610.1"/>
    </source>
</evidence>
<sequence length="80" mass="8765">MSAIILESVLTCPHCGFAKQEVMPTDACQFFYECDSCKTLLRPNPGDCCVFCSFGSVKCPPIQEQRGCCGLDTPKAPRQI</sequence>
<dbReference type="OrthoDB" id="332228at2"/>
<dbReference type="InterPro" id="IPR047677">
    <property type="entry name" value="GDCCVxC"/>
</dbReference>
<accession>A0A077FGL0</accession>
<protein>
    <submittedName>
        <fullName evidence="1">Uncharacterized protein</fullName>
    </submittedName>
</protein>
<dbReference type="EMBL" id="CP009048">
    <property type="protein sequence ID" value="AIL63610.1"/>
    <property type="molecule type" value="Genomic_DNA"/>
</dbReference>
<dbReference type="AlphaFoldDB" id="A0A077FGL0"/>
<dbReference type="HOGENOM" id="CLU_178450_1_0_6"/>
<proteinExistence type="predicted"/>
<evidence type="ECO:0000313" key="2">
    <source>
        <dbReference type="Proteomes" id="UP000028931"/>
    </source>
</evidence>
<dbReference type="RefSeq" id="WP_075226590.1">
    <property type="nucleotide sequence ID" value="NZ_CP009048.1"/>
</dbReference>
<dbReference type="KEGG" id="palk:PSAKL28_44690"/>
<organism evidence="1 2">
    <name type="scientific">Pseudomonas alkylphenolica</name>
    <dbReference type="NCBI Taxonomy" id="237609"/>
    <lineage>
        <taxon>Bacteria</taxon>
        <taxon>Pseudomonadati</taxon>
        <taxon>Pseudomonadota</taxon>
        <taxon>Gammaproteobacteria</taxon>
        <taxon>Pseudomonadales</taxon>
        <taxon>Pseudomonadaceae</taxon>
        <taxon>Pseudomonas</taxon>
    </lineage>
</organism>
<dbReference type="eggNOG" id="COG0053">
    <property type="taxonomic scope" value="Bacteria"/>
</dbReference>